<name>A0A2S8S6I8_9RHOB</name>
<keyword evidence="3" id="KW-1185">Reference proteome</keyword>
<comment type="caution">
    <text evidence="2">The sequence shown here is derived from an EMBL/GenBank/DDBJ whole genome shotgun (WGS) entry which is preliminary data.</text>
</comment>
<organism evidence="2 3">
    <name type="scientific">Albidovulum denitrificans</name>
    <dbReference type="NCBI Taxonomy" id="404881"/>
    <lineage>
        <taxon>Bacteria</taxon>
        <taxon>Pseudomonadati</taxon>
        <taxon>Pseudomonadota</taxon>
        <taxon>Alphaproteobacteria</taxon>
        <taxon>Rhodobacterales</taxon>
        <taxon>Paracoccaceae</taxon>
        <taxon>Albidovulum</taxon>
    </lineage>
</organism>
<dbReference type="RefSeq" id="WP_105515203.1">
    <property type="nucleotide sequence ID" value="NZ_PVEP01000005.1"/>
</dbReference>
<dbReference type="CDD" id="cd00371">
    <property type="entry name" value="HMA"/>
    <property type="match status" value="1"/>
</dbReference>
<dbReference type="Proteomes" id="UP000238338">
    <property type="component" value="Unassembled WGS sequence"/>
</dbReference>
<protein>
    <submittedName>
        <fullName evidence="2">Copper chaperone</fullName>
    </submittedName>
</protein>
<dbReference type="PROSITE" id="PS50846">
    <property type="entry name" value="HMA_2"/>
    <property type="match status" value="1"/>
</dbReference>
<dbReference type="InterPro" id="IPR036163">
    <property type="entry name" value="HMA_dom_sf"/>
</dbReference>
<gene>
    <name evidence="2" type="ORF">LX70_02624</name>
</gene>
<dbReference type="OrthoDB" id="9801832at2"/>
<dbReference type="EMBL" id="PVEP01000005">
    <property type="protein sequence ID" value="PQV56358.1"/>
    <property type="molecule type" value="Genomic_DNA"/>
</dbReference>
<dbReference type="InterPro" id="IPR006121">
    <property type="entry name" value="HMA_dom"/>
</dbReference>
<evidence type="ECO:0000259" key="1">
    <source>
        <dbReference type="PROSITE" id="PS50846"/>
    </source>
</evidence>
<feature type="domain" description="HMA" evidence="1">
    <location>
        <begin position="1"/>
        <end position="63"/>
    </location>
</feature>
<dbReference type="GO" id="GO:0046872">
    <property type="term" value="F:metal ion binding"/>
    <property type="evidence" value="ECO:0007669"/>
    <property type="project" value="InterPro"/>
</dbReference>
<dbReference type="Pfam" id="PF00403">
    <property type="entry name" value="HMA"/>
    <property type="match status" value="1"/>
</dbReference>
<accession>A0A2S8S6I8</accession>
<dbReference type="AlphaFoldDB" id="A0A2S8S6I8"/>
<dbReference type="Gene3D" id="3.30.70.100">
    <property type="match status" value="1"/>
</dbReference>
<evidence type="ECO:0000313" key="2">
    <source>
        <dbReference type="EMBL" id="PQV56358.1"/>
    </source>
</evidence>
<dbReference type="SUPFAM" id="SSF55008">
    <property type="entry name" value="HMA, heavy metal-associated domain"/>
    <property type="match status" value="1"/>
</dbReference>
<reference evidence="2 3" key="1">
    <citation type="submission" date="2018-02" db="EMBL/GenBank/DDBJ databases">
        <title>Genomic Encyclopedia of Archaeal and Bacterial Type Strains, Phase II (KMG-II): from individual species to whole genera.</title>
        <authorList>
            <person name="Goeker M."/>
        </authorList>
    </citation>
    <scope>NUCLEOTIDE SEQUENCE [LARGE SCALE GENOMIC DNA]</scope>
    <source>
        <strain evidence="2 3">DSM 18921</strain>
    </source>
</reference>
<evidence type="ECO:0000313" key="3">
    <source>
        <dbReference type="Proteomes" id="UP000238338"/>
    </source>
</evidence>
<sequence>MTKFSVPDMSCGHCRKAIEQAVAEADSAATVSCDLDAKEVTIDSTLAPGDLATVLDAAGYPATVAA</sequence>
<proteinExistence type="predicted"/>